<evidence type="ECO:0000256" key="5">
    <source>
        <dbReference type="ARBA" id="ARBA00022694"/>
    </source>
</evidence>
<comment type="similarity">
    <text evidence="3 10 13">Belongs to the IPP transferase family.</text>
</comment>
<feature type="region of interest" description="Interaction with substrate tRNA" evidence="10">
    <location>
        <begin position="34"/>
        <end position="37"/>
    </location>
</feature>
<feature type="binding site" evidence="10">
    <location>
        <begin position="11"/>
        <end position="16"/>
    </location>
    <ligand>
        <name>substrate</name>
    </ligand>
</feature>
<dbReference type="HAMAP" id="MF_00185">
    <property type="entry name" value="IPP_trans"/>
    <property type="match status" value="1"/>
</dbReference>
<protein>
    <recommendedName>
        <fullName evidence="10">tRNA dimethylallyltransferase</fullName>
        <ecNumber evidence="10">2.5.1.75</ecNumber>
    </recommendedName>
    <alternativeName>
        <fullName evidence="10">Dimethylallyl diphosphate:tRNA dimethylallyltransferase</fullName>
        <shortName evidence="10">DMAPP:tRNA dimethylallyltransferase</shortName>
        <shortName evidence="10">DMATase</shortName>
    </alternativeName>
    <alternativeName>
        <fullName evidence="10">Isopentenyl-diphosphate:tRNA isopentenyltransferase</fullName>
        <shortName evidence="10">IPP transferase</shortName>
        <shortName evidence="10">IPPT</shortName>
        <shortName evidence="10">IPTase</shortName>
    </alternativeName>
</protein>
<dbReference type="InterPro" id="IPR018022">
    <property type="entry name" value="IPT"/>
</dbReference>
<evidence type="ECO:0000256" key="10">
    <source>
        <dbReference type="HAMAP-Rule" id="MF_00185"/>
    </source>
</evidence>
<dbReference type="NCBIfam" id="TIGR00174">
    <property type="entry name" value="miaA"/>
    <property type="match status" value="1"/>
</dbReference>
<organism evidence="14 15">
    <name type="scientific">Anaeroplasma bactoclasticum</name>
    <dbReference type="NCBI Taxonomy" id="2088"/>
    <lineage>
        <taxon>Bacteria</taxon>
        <taxon>Bacillati</taxon>
        <taxon>Mycoplasmatota</taxon>
        <taxon>Mollicutes</taxon>
        <taxon>Anaeroplasmatales</taxon>
        <taxon>Anaeroplasmataceae</taxon>
        <taxon>Anaeroplasma</taxon>
    </lineage>
</organism>
<keyword evidence="8 10" id="KW-0460">Magnesium</keyword>
<evidence type="ECO:0000256" key="2">
    <source>
        <dbReference type="ARBA" id="ARBA00003213"/>
    </source>
</evidence>
<dbReference type="GO" id="GO:0006400">
    <property type="term" value="P:tRNA modification"/>
    <property type="evidence" value="ECO:0007669"/>
    <property type="project" value="TreeGrafter"/>
</dbReference>
<comment type="function">
    <text evidence="2 10 12">Catalyzes the transfer of a dimethylallyl group onto the adenine at position 37 in tRNAs that read codons beginning with uridine, leading to the formation of N6-(dimethylallyl)adenosine (i(6)A).</text>
</comment>
<comment type="caution">
    <text evidence="10">Lacks conserved residue(s) required for the propagation of feature annotation.</text>
</comment>
<evidence type="ECO:0000256" key="6">
    <source>
        <dbReference type="ARBA" id="ARBA00022741"/>
    </source>
</evidence>
<evidence type="ECO:0000313" key="14">
    <source>
        <dbReference type="EMBL" id="RIA77768.1"/>
    </source>
</evidence>
<gene>
    <name evidence="10" type="primary">miaA</name>
    <name evidence="14" type="ORF">EI71_00921</name>
</gene>
<reference evidence="14 15" key="1">
    <citation type="submission" date="2018-08" db="EMBL/GenBank/DDBJ databases">
        <title>Genomic Encyclopedia of Archaeal and Bacterial Type Strains, Phase II (KMG-II): from individual species to whole genera.</title>
        <authorList>
            <person name="Goeker M."/>
        </authorList>
    </citation>
    <scope>NUCLEOTIDE SEQUENCE [LARGE SCALE GENOMIC DNA]</scope>
    <source>
        <strain evidence="14 15">ATCC 27112</strain>
    </source>
</reference>
<comment type="caution">
    <text evidence="14">The sequence shown here is derived from an EMBL/GenBank/DDBJ whole genome shotgun (WGS) entry which is preliminary data.</text>
</comment>
<evidence type="ECO:0000256" key="4">
    <source>
        <dbReference type="ARBA" id="ARBA00022679"/>
    </source>
</evidence>
<keyword evidence="5 10" id="KW-0819">tRNA processing</keyword>
<evidence type="ECO:0000313" key="15">
    <source>
        <dbReference type="Proteomes" id="UP000266506"/>
    </source>
</evidence>
<keyword evidence="6 10" id="KW-0547">Nucleotide-binding</keyword>
<dbReference type="SUPFAM" id="SSF52540">
    <property type="entry name" value="P-loop containing nucleoside triphosphate hydrolases"/>
    <property type="match status" value="1"/>
</dbReference>
<evidence type="ECO:0000256" key="7">
    <source>
        <dbReference type="ARBA" id="ARBA00022840"/>
    </source>
</evidence>
<keyword evidence="4 10" id="KW-0808">Transferase</keyword>
<evidence type="ECO:0000256" key="1">
    <source>
        <dbReference type="ARBA" id="ARBA00001946"/>
    </source>
</evidence>
<dbReference type="Gene3D" id="1.10.20.140">
    <property type="match status" value="1"/>
</dbReference>
<dbReference type="InterPro" id="IPR027417">
    <property type="entry name" value="P-loop_NTPase"/>
</dbReference>
<feature type="site" description="Interaction with substrate tRNA" evidence="10">
    <location>
        <position position="96"/>
    </location>
</feature>
<comment type="catalytic activity">
    <reaction evidence="9 10 11">
        <text>adenosine(37) in tRNA + dimethylallyl diphosphate = N(6)-dimethylallyladenosine(37) in tRNA + diphosphate</text>
        <dbReference type="Rhea" id="RHEA:26482"/>
        <dbReference type="Rhea" id="RHEA-COMP:10162"/>
        <dbReference type="Rhea" id="RHEA-COMP:10375"/>
        <dbReference type="ChEBI" id="CHEBI:33019"/>
        <dbReference type="ChEBI" id="CHEBI:57623"/>
        <dbReference type="ChEBI" id="CHEBI:74411"/>
        <dbReference type="ChEBI" id="CHEBI:74415"/>
        <dbReference type="EC" id="2.5.1.75"/>
    </reaction>
</comment>
<proteinExistence type="inferred from homology"/>
<sequence>MKKVLVVVGPTAVGKTKISIELAKHYGIDIISGDSVAIYKRLDIGSAKPTQDEMDGVVHYLIDIKDPKDSYSAADFQREARKIMDERDLSLICGGTGLYIQSALFNYEFNAKARDLDFSKAYENYSNEELYKLLLEKDPDIDQTKLHPNNRKRVLRALEVKEELNESIHSFNHKNEPLYDYFIVYLSMERDKLYERINKRVDLMIQDGLLDEVKALYLDGIYPHAIGYQELVPYFDGDITLESAIEEIKKNTRHLAKRQETWFRHQMDSHFYIVDVSNIDKTINEIISDVDGWLKWEYI</sequence>
<evidence type="ECO:0000256" key="11">
    <source>
        <dbReference type="RuleBase" id="RU003783"/>
    </source>
</evidence>
<dbReference type="Proteomes" id="UP000266506">
    <property type="component" value="Unassembled WGS sequence"/>
</dbReference>
<dbReference type="OrthoDB" id="9776390at2"/>
<comment type="cofactor">
    <cofactor evidence="1 10">
        <name>Mg(2+)</name>
        <dbReference type="ChEBI" id="CHEBI:18420"/>
    </cofactor>
</comment>
<evidence type="ECO:0000256" key="8">
    <source>
        <dbReference type="ARBA" id="ARBA00022842"/>
    </source>
</evidence>
<feature type="site" description="Interaction with substrate tRNA" evidence="10">
    <location>
        <position position="114"/>
    </location>
</feature>
<comment type="subunit">
    <text evidence="10">Monomer.</text>
</comment>
<dbReference type="InterPro" id="IPR039657">
    <property type="entry name" value="Dimethylallyltransferase"/>
</dbReference>
<dbReference type="Pfam" id="PF01715">
    <property type="entry name" value="IPPT"/>
    <property type="match status" value="1"/>
</dbReference>
<dbReference type="Gene3D" id="3.40.50.300">
    <property type="entry name" value="P-loop containing nucleotide triphosphate hydrolases"/>
    <property type="match status" value="1"/>
</dbReference>
<dbReference type="EMBL" id="QXEV01000007">
    <property type="protein sequence ID" value="RIA77768.1"/>
    <property type="molecule type" value="Genomic_DNA"/>
</dbReference>
<evidence type="ECO:0000256" key="9">
    <source>
        <dbReference type="ARBA" id="ARBA00049563"/>
    </source>
</evidence>
<evidence type="ECO:0000256" key="13">
    <source>
        <dbReference type="RuleBase" id="RU003785"/>
    </source>
</evidence>
<dbReference type="EC" id="2.5.1.75" evidence="10"/>
<evidence type="ECO:0000256" key="12">
    <source>
        <dbReference type="RuleBase" id="RU003784"/>
    </source>
</evidence>
<dbReference type="InParanoid" id="A0A397RVN0"/>
<name>A0A397RVN0_9MOLU</name>
<keyword evidence="7 10" id="KW-0067">ATP-binding</keyword>
<dbReference type="GO" id="GO:0005524">
    <property type="term" value="F:ATP binding"/>
    <property type="evidence" value="ECO:0007669"/>
    <property type="project" value="UniProtKB-UniRule"/>
</dbReference>
<evidence type="ECO:0000256" key="3">
    <source>
        <dbReference type="ARBA" id="ARBA00005842"/>
    </source>
</evidence>
<dbReference type="PANTHER" id="PTHR11088">
    <property type="entry name" value="TRNA DIMETHYLALLYLTRANSFERASE"/>
    <property type="match status" value="1"/>
</dbReference>
<feature type="binding site" evidence="10">
    <location>
        <begin position="9"/>
        <end position="16"/>
    </location>
    <ligand>
        <name>ATP</name>
        <dbReference type="ChEBI" id="CHEBI:30616"/>
    </ligand>
</feature>
<dbReference type="AlphaFoldDB" id="A0A397RVN0"/>
<dbReference type="GO" id="GO:0052381">
    <property type="term" value="F:tRNA dimethylallyltransferase activity"/>
    <property type="evidence" value="ECO:0007669"/>
    <property type="project" value="UniProtKB-UniRule"/>
</dbReference>
<dbReference type="PANTHER" id="PTHR11088:SF60">
    <property type="entry name" value="TRNA DIMETHYLALLYLTRANSFERASE"/>
    <property type="match status" value="1"/>
</dbReference>
<accession>A0A397RVN0</accession>
<keyword evidence="15" id="KW-1185">Reference proteome</keyword>
<dbReference type="FunCoup" id="A0A397RVN0">
    <property type="interactions" value="358"/>
</dbReference>